<keyword evidence="1" id="KW-0175">Coiled coil</keyword>
<feature type="coiled-coil region" evidence="1">
    <location>
        <begin position="371"/>
        <end position="398"/>
    </location>
</feature>
<accession>U6GDK9</accession>
<protein>
    <submittedName>
        <fullName evidence="2">Uncharacterized protein</fullName>
    </submittedName>
</protein>
<evidence type="ECO:0000256" key="1">
    <source>
        <dbReference type="SAM" id="Coils"/>
    </source>
</evidence>
<reference evidence="2" key="2">
    <citation type="submission" date="2013-10" db="EMBL/GenBank/DDBJ databases">
        <authorList>
            <person name="Aslett M."/>
        </authorList>
    </citation>
    <scope>NUCLEOTIDE SEQUENCE</scope>
    <source>
        <strain evidence="2">Houghton</strain>
    </source>
</reference>
<dbReference type="EMBL" id="HG670700">
    <property type="protein sequence ID" value="CDI77602.1"/>
    <property type="molecule type" value="Genomic_DNA"/>
</dbReference>
<dbReference type="VEuPathDB" id="ToxoDB:EAH_00025580"/>
<feature type="coiled-coil region" evidence="1">
    <location>
        <begin position="30"/>
        <end position="107"/>
    </location>
</feature>
<dbReference type="RefSeq" id="XP_013252063.1">
    <property type="nucleotide sequence ID" value="XM_013396609.1"/>
</dbReference>
<reference evidence="2" key="1">
    <citation type="submission" date="2013-10" db="EMBL/GenBank/DDBJ databases">
        <title>Genomic analysis of the causative agents of coccidiosis in chickens.</title>
        <authorList>
            <person name="Reid A.J."/>
            <person name="Blake D."/>
            <person name="Billington K."/>
            <person name="Browne H."/>
            <person name="Dunn M."/>
            <person name="Hung S."/>
            <person name="Kawahara F."/>
            <person name="Miranda-Saavedra D."/>
            <person name="Mourier T."/>
            <person name="Nagra H."/>
            <person name="Otto T.D."/>
            <person name="Rawlings N."/>
            <person name="Sanchez A."/>
            <person name="Sanders M."/>
            <person name="Subramaniam C."/>
            <person name="Tay Y."/>
            <person name="Dear P."/>
            <person name="Doerig C."/>
            <person name="Gruber A."/>
            <person name="Parkinson J."/>
            <person name="Shirley M."/>
            <person name="Wan K.L."/>
            <person name="Berriman M."/>
            <person name="Tomley F."/>
            <person name="Pain A."/>
        </authorList>
    </citation>
    <scope>NUCLEOTIDE SEQUENCE</scope>
    <source>
        <strain evidence="2">Houghton</strain>
    </source>
</reference>
<dbReference type="AlphaFoldDB" id="U6GDK9"/>
<organism evidence="2 3">
    <name type="scientific">Eimeria acervulina</name>
    <name type="common">Coccidian parasite</name>
    <dbReference type="NCBI Taxonomy" id="5801"/>
    <lineage>
        <taxon>Eukaryota</taxon>
        <taxon>Sar</taxon>
        <taxon>Alveolata</taxon>
        <taxon>Apicomplexa</taxon>
        <taxon>Conoidasida</taxon>
        <taxon>Coccidia</taxon>
        <taxon>Eucoccidiorida</taxon>
        <taxon>Eimeriorina</taxon>
        <taxon>Eimeriidae</taxon>
        <taxon>Eimeria</taxon>
    </lineage>
</organism>
<dbReference type="Proteomes" id="UP000018050">
    <property type="component" value="Unassembled WGS sequence"/>
</dbReference>
<evidence type="ECO:0000313" key="2">
    <source>
        <dbReference type="EMBL" id="CDI77602.1"/>
    </source>
</evidence>
<dbReference type="OMA" id="YAPHYFR"/>
<keyword evidence="3" id="KW-1185">Reference proteome</keyword>
<evidence type="ECO:0000313" key="3">
    <source>
        <dbReference type="Proteomes" id="UP000018050"/>
    </source>
</evidence>
<feature type="coiled-coil region" evidence="1">
    <location>
        <begin position="182"/>
        <end position="216"/>
    </location>
</feature>
<name>U6GDK9_EIMAC</name>
<dbReference type="OrthoDB" id="341115at2759"/>
<proteinExistence type="predicted"/>
<sequence length="560" mass="62793">MCFGDAATGSSAEPKKRVVRLTLTEAAEEIKRLRRFERKANTQIKEYEESTKNQQEQITRLKQQVVDNERSHQAEMAARASAYEGETKRLKTQLQNATDELQLLQETSLPLVEARKLTFKALRKGRALQYMAQLYTNNSVLVSVKREALYKLLENAVGTDHALFRATHGFACGVQSYTDSHLRLLRQEQLILLAENERLQAQIQEMQYSTEKKRRDRILHQEAAVVAKHDGKWLPQDLREKSVEITDSRSMDPSFQKEATELHGLLKSQSVHTATAKRVEMDLARAKLRSLCSTLKMGETRLLSYAFRRLYSHCLTESIVNTMEKAINKTNVEFRKESIVTGCALVTSFVRTNEKAKLLRAFWILLCNTRMQGRAEEIQSLQEQLKQAKEQKPTSESRGYYAGPCRACHAWSVLSSELNQANSGGVISSAMPQREDPAAGIGLAPSQGGGIPLPVAYAPHYFRNLPSAQKRRNVYFTATPPRMQEQLIPSTVQRARDMALSEETFYRPISLAEGWKGTGVNGLGIGMEPVGNVIGSHATSQDSKLEAAKGSLKGALLLPQ</sequence>
<gene>
    <name evidence="2" type="ORF">EAH_00025580</name>
</gene>
<dbReference type="GeneID" id="25270628"/>